<dbReference type="AlphaFoldDB" id="A0A9W9XTW0"/>
<organism evidence="6 7">
    <name type="scientific">Penicillium fimorum</name>
    <dbReference type="NCBI Taxonomy" id="1882269"/>
    <lineage>
        <taxon>Eukaryota</taxon>
        <taxon>Fungi</taxon>
        <taxon>Dikarya</taxon>
        <taxon>Ascomycota</taxon>
        <taxon>Pezizomycotina</taxon>
        <taxon>Eurotiomycetes</taxon>
        <taxon>Eurotiomycetidae</taxon>
        <taxon>Eurotiales</taxon>
        <taxon>Aspergillaceae</taxon>
        <taxon>Penicillium</taxon>
    </lineage>
</organism>
<dbReference type="OrthoDB" id="5422068at2759"/>
<dbReference type="EMBL" id="JAPWDS010000003">
    <property type="protein sequence ID" value="KAJ5503229.1"/>
    <property type="molecule type" value="Genomic_DNA"/>
</dbReference>
<keyword evidence="4" id="KW-0456">Lyase</keyword>
<sequence>MADIKTLTAACHCQSTHFTITIPADALPLKVHICHCSVCRYTHGTPCIFHAPLPAGVAPSFIAPSSIDKLTPYNHAESQGMRHFCSTCGCHIGDRSHDDGSWVISTAIFTEPNHGLWEMRSHAFTNSSLDGGISAMCSHIDGHQLDVFNREMSLDVDKAGDSTRMDTVKNEELRAECHCGGVSFSIARPRKEFLASAASKGWGLSRDTSKWLALFDLCDDCRLVDGSNVIAWMFVPVDHLSPSPPGDLIIGSSKSYKSSEEVLRTFCGTCGATVFYSCTDRPGIVDVAVGILRAPEGVMIENWALWRERISAGDDGLKYDPGFSRALIEGLKEWVSRKGMLEDFVLPRV</sequence>
<name>A0A9W9XTW0_9EURO</name>
<evidence type="ECO:0000259" key="5">
    <source>
        <dbReference type="PROSITE" id="PS51891"/>
    </source>
</evidence>
<evidence type="ECO:0000256" key="3">
    <source>
        <dbReference type="ARBA" id="ARBA00022833"/>
    </source>
</evidence>
<dbReference type="Proteomes" id="UP001149954">
    <property type="component" value="Unassembled WGS sequence"/>
</dbReference>
<keyword evidence="7" id="KW-1185">Reference proteome</keyword>
<dbReference type="SUPFAM" id="SSF51316">
    <property type="entry name" value="Mss4-like"/>
    <property type="match status" value="2"/>
</dbReference>
<evidence type="ECO:0000256" key="4">
    <source>
        <dbReference type="ARBA" id="ARBA00023239"/>
    </source>
</evidence>
<reference evidence="6" key="2">
    <citation type="journal article" date="2023" name="IMA Fungus">
        <title>Comparative genomic study of the Penicillium genus elucidates a diverse pangenome and 15 lateral gene transfer events.</title>
        <authorList>
            <person name="Petersen C."/>
            <person name="Sorensen T."/>
            <person name="Nielsen M.R."/>
            <person name="Sondergaard T.E."/>
            <person name="Sorensen J.L."/>
            <person name="Fitzpatrick D.A."/>
            <person name="Frisvad J.C."/>
            <person name="Nielsen K.L."/>
        </authorList>
    </citation>
    <scope>NUCLEOTIDE SEQUENCE</scope>
    <source>
        <strain evidence="6">IBT 29495</strain>
    </source>
</reference>
<comment type="caution">
    <text evidence="6">The sequence shown here is derived from an EMBL/GenBank/DDBJ whole genome shotgun (WGS) entry which is preliminary data.</text>
</comment>
<dbReference type="InterPro" id="IPR006913">
    <property type="entry name" value="CENP-V/GFA"/>
</dbReference>
<protein>
    <recommendedName>
        <fullName evidence="5">CENP-V/GFA domain-containing protein</fullName>
    </recommendedName>
</protein>
<evidence type="ECO:0000256" key="2">
    <source>
        <dbReference type="ARBA" id="ARBA00022723"/>
    </source>
</evidence>
<dbReference type="Pfam" id="PF04828">
    <property type="entry name" value="GFA"/>
    <property type="match status" value="2"/>
</dbReference>
<dbReference type="PANTHER" id="PTHR33337:SF31">
    <property type="entry name" value="DUF636 DOMAIN PROTEIN (AFU_ORTHOLOGUE AFUA_2G12650)"/>
    <property type="match status" value="1"/>
</dbReference>
<comment type="similarity">
    <text evidence="1">Belongs to the Gfa family.</text>
</comment>
<gene>
    <name evidence="6" type="ORF">N7463_006103</name>
</gene>
<keyword evidence="2" id="KW-0479">Metal-binding</keyword>
<dbReference type="GO" id="GO:0016846">
    <property type="term" value="F:carbon-sulfur lyase activity"/>
    <property type="evidence" value="ECO:0007669"/>
    <property type="project" value="InterPro"/>
</dbReference>
<dbReference type="PANTHER" id="PTHR33337">
    <property type="entry name" value="GFA DOMAIN-CONTAINING PROTEIN"/>
    <property type="match status" value="1"/>
</dbReference>
<dbReference type="GO" id="GO:0046872">
    <property type="term" value="F:metal ion binding"/>
    <property type="evidence" value="ECO:0007669"/>
    <property type="project" value="UniProtKB-KW"/>
</dbReference>
<dbReference type="PROSITE" id="PS51891">
    <property type="entry name" value="CENP_V_GFA"/>
    <property type="match status" value="1"/>
</dbReference>
<accession>A0A9W9XTW0</accession>
<proteinExistence type="inferred from homology"/>
<evidence type="ECO:0000313" key="7">
    <source>
        <dbReference type="Proteomes" id="UP001149954"/>
    </source>
</evidence>
<keyword evidence="3" id="KW-0862">Zinc</keyword>
<evidence type="ECO:0000256" key="1">
    <source>
        <dbReference type="ARBA" id="ARBA00005495"/>
    </source>
</evidence>
<dbReference type="Gene3D" id="3.90.1590.10">
    <property type="entry name" value="glutathione-dependent formaldehyde- activating enzyme (gfa)"/>
    <property type="match status" value="2"/>
</dbReference>
<dbReference type="InterPro" id="IPR011057">
    <property type="entry name" value="Mss4-like_sf"/>
</dbReference>
<feature type="domain" description="CENP-V/GFA" evidence="5">
    <location>
        <begin position="7"/>
        <end position="118"/>
    </location>
</feature>
<evidence type="ECO:0000313" key="6">
    <source>
        <dbReference type="EMBL" id="KAJ5503229.1"/>
    </source>
</evidence>
<reference evidence="6" key="1">
    <citation type="submission" date="2022-12" db="EMBL/GenBank/DDBJ databases">
        <authorList>
            <person name="Petersen C."/>
        </authorList>
    </citation>
    <scope>NUCLEOTIDE SEQUENCE</scope>
    <source>
        <strain evidence="6">IBT 29495</strain>
    </source>
</reference>